<accession>A0ABN9QKZ9</accession>
<name>A0ABN9QKZ9_9DINO</name>
<protein>
    <submittedName>
        <fullName evidence="2">Uncharacterized protein</fullName>
    </submittedName>
</protein>
<evidence type="ECO:0000313" key="2">
    <source>
        <dbReference type="EMBL" id="CAK0805631.1"/>
    </source>
</evidence>
<sequence length="170" mass="16555">AEPRGRTPSAARGTRPLSLDGAGPPPRRAPPGPGARGSSEAPRGARAALRAMPSPRRAARYAVLLAALALRAGAASVSIGGDGLTSQDGGAPTGGEPQAAQAAAAVGAAGLVGRAGAGEDAHDDPVASEDELVLVQESASVDATAEAAVLDTAPVYLLQGALNLEGKTTQ</sequence>
<organism evidence="2 3">
    <name type="scientific">Prorocentrum cordatum</name>
    <dbReference type="NCBI Taxonomy" id="2364126"/>
    <lineage>
        <taxon>Eukaryota</taxon>
        <taxon>Sar</taxon>
        <taxon>Alveolata</taxon>
        <taxon>Dinophyceae</taxon>
        <taxon>Prorocentrales</taxon>
        <taxon>Prorocentraceae</taxon>
        <taxon>Prorocentrum</taxon>
    </lineage>
</organism>
<keyword evidence="3" id="KW-1185">Reference proteome</keyword>
<proteinExistence type="predicted"/>
<dbReference type="EMBL" id="CAUYUJ010003514">
    <property type="protein sequence ID" value="CAK0805631.1"/>
    <property type="molecule type" value="Genomic_DNA"/>
</dbReference>
<gene>
    <name evidence="2" type="ORF">PCOR1329_LOCUS12096</name>
</gene>
<comment type="caution">
    <text evidence="2">The sequence shown here is derived from an EMBL/GenBank/DDBJ whole genome shotgun (WGS) entry which is preliminary data.</text>
</comment>
<feature type="compositionally biased region" description="Pro residues" evidence="1">
    <location>
        <begin position="23"/>
        <end position="33"/>
    </location>
</feature>
<feature type="non-terminal residue" evidence="2">
    <location>
        <position position="1"/>
    </location>
</feature>
<feature type="region of interest" description="Disordered" evidence="1">
    <location>
        <begin position="78"/>
        <end position="102"/>
    </location>
</feature>
<dbReference type="Proteomes" id="UP001189429">
    <property type="component" value="Unassembled WGS sequence"/>
</dbReference>
<evidence type="ECO:0000256" key="1">
    <source>
        <dbReference type="SAM" id="MobiDB-lite"/>
    </source>
</evidence>
<reference evidence="2" key="1">
    <citation type="submission" date="2023-10" db="EMBL/GenBank/DDBJ databases">
        <authorList>
            <person name="Chen Y."/>
            <person name="Shah S."/>
            <person name="Dougan E. K."/>
            <person name="Thang M."/>
            <person name="Chan C."/>
        </authorList>
    </citation>
    <scope>NUCLEOTIDE SEQUENCE [LARGE SCALE GENOMIC DNA]</scope>
</reference>
<feature type="region of interest" description="Disordered" evidence="1">
    <location>
        <begin position="1"/>
        <end position="55"/>
    </location>
</feature>
<evidence type="ECO:0000313" key="3">
    <source>
        <dbReference type="Proteomes" id="UP001189429"/>
    </source>
</evidence>